<proteinExistence type="predicted"/>
<comment type="caution">
    <text evidence="1">The sequence shown here is derived from an EMBL/GenBank/DDBJ whole genome shotgun (WGS) entry which is preliminary data.</text>
</comment>
<dbReference type="EMBL" id="JARJLM010000253">
    <property type="protein sequence ID" value="MDF3834139.1"/>
    <property type="molecule type" value="Genomic_DNA"/>
</dbReference>
<gene>
    <name evidence="1" type="ORF">P3W85_14405</name>
</gene>
<reference evidence="1 2" key="1">
    <citation type="submission" date="2023-03" db="EMBL/GenBank/DDBJ databases">
        <title>Draft assemblies of triclosan tolerant bacteria isolated from returned activated sludge.</title>
        <authorList>
            <person name="Van Hamelsveld S."/>
        </authorList>
    </citation>
    <scope>NUCLEOTIDE SEQUENCE [LARGE SCALE GENOMIC DNA]</scope>
    <source>
        <strain evidence="1 2">GW210010_S58</strain>
    </source>
</reference>
<sequence>MTKKTYADFLRERYPEIVPLAEYYAAIGAGDGYGTAKADLDGESVLASNLFAYALRSEVGMPDDHAWARRILSGDINVEDETLLAQAAQAVEYLQQCKVDIGRLTPLIRAIQAQVVANVAAVLDQGPEISCLPLPEGRRTHWQLVEVDDDGSYGAEISGLHEMLSPGSSPPARSQ</sequence>
<evidence type="ECO:0000313" key="1">
    <source>
        <dbReference type="EMBL" id="MDF3834139.1"/>
    </source>
</evidence>
<keyword evidence="2" id="KW-1185">Reference proteome</keyword>
<evidence type="ECO:0000313" key="2">
    <source>
        <dbReference type="Proteomes" id="UP001216674"/>
    </source>
</evidence>
<name>A0ABT6ANE4_9BURK</name>
<organism evidence="1 2">
    <name type="scientific">Cupriavidus basilensis</name>
    <dbReference type="NCBI Taxonomy" id="68895"/>
    <lineage>
        <taxon>Bacteria</taxon>
        <taxon>Pseudomonadati</taxon>
        <taxon>Pseudomonadota</taxon>
        <taxon>Betaproteobacteria</taxon>
        <taxon>Burkholderiales</taxon>
        <taxon>Burkholderiaceae</taxon>
        <taxon>Cupriavidus</taxon>
    </lineage>
</organism>
<dbReference type="RefSeq" id="WP_276265277.1">
    <property type="nucleotide sequence ID" value="NZ_JARJLM010000253.1"/>
</dbReference>
<protein>
    <submittedName>
        <fullName evidence="1">Uncharacterized protein</fullName>
    </submittedName>
</protein>
<dbReference type="Proteomes" id="UP001216674">
    <property type="component" value="Unassembled WGS sequence"/>
</dbReference>
<accession>A0ABT6ANE4</accession>